<dbReference type="Pfam" id="PF02518">
    <property type="entry name" value="HATPase_c"/>
    <property type="match status" value="1"/>
</dbReference>
<dbReference type="PRINTS" id="PR00344">
    <property type="entry name" value="BCTRLSENSOR"/>
</dbReference>
<dbReference type="InterPro" id="IPR001789">
    <property type="entry name" value="Sig_transdc_resp-reg_receiver"/>
</dbReference>
<evidence type="ECO:0000256" key="13">
    <source>
        <dbReference type="SAM" id="Coils"/>
    </source>
</evidence>
<evidence type="ECO:0000256" key="8">
    <source>
        <dbReference type="ARBA" id="ARBA00022777"/>
    </source>
</evidence>
<feature type="coiled-coil region" evidence="13">
    <location>
        <begin position="529"/>
        <end position="576"/>
    </location>
</feature>
<dbReference type="GO" id="GO:0005524">
    <property type="term" value="F:ATP binding"/>
    <property type="evidence" value="ECO:0007669"/>
    <property type="project" value="UniProtKB-KW"/>
</dbReference>
<keyword evidence="6" id="KW-0812">Transmembrane</keyword>
<dbReference type="InterPro" id="IPR005467">
    <property type="entry name" value="His_kinase_dom"/>
</dbReference>
<accession>A0AAD0SRI9</accession>
<evidence type="ECO:0000256" key="12">
    <source>
        <dbReference type="PROSITE-ProRule" id="PRU00169"/>
    </source>
</evidence>
<dbReference type="Proteomes" id="UP000263040">
    <property type="component" value="Chromosome"/>
</dbReference>
<dbReference type="InterPro" id="IPR003594">
    <property type="entry name" value="HATPase_dom"/>
</dbReference>
<protein>
    <recommendedName>
        <fullName evidence="3">histidine kinase</fullName>
        <ecNumber evidence="3">2.7.13.3</ecNumber>
    </recommendedName>
</protein>
<evidence type="ECO:0000256" key="4">
    <source>
        <dbReference type="ARBA" id="ARBA00022553"/>
    </source>
</evidence>
<dbReference type="InterPro" id="IPR036097">
    <property type="entry name" value="HisK_dim/P_sf"/>
</dbReference>
<dbReference type="CDD" id="cd17546">
    <property type="entry name" value="REC_hyHK_CKI1_RcsC-like"/>
    <property type="match status" value="1"/>
</dbReference>
<dbReference type="RefSeq" id="WP_118886927.1">
    <property type="nucleotide sequence ID" value="NZ_CP032100.1"/>
</dbReference>
<dbReference type="Gene3D" id="3.40.190.10">
    <property type="entry name" value="Periplasmic binding protein-like II"/>
    <property type="match status" value="4"/>
</dbReference>
<evidence type="ECO:0000313" key="17">
    <source>
        <dbReference type="Proteomes" id="UP000263040"/>
    </source>
</evidence>
<dbReference type="Gene3D" id="1.10.287.130">
    <property type="match status" value="1"/>
</dbReference>
<dbReference type="EMBL" id="CP032100">
    <property type="protein sequence ID" value="AXX90339.1"/>
    <property type="molecule type" value="Genomic_DNA"/>
</dbReference>
<keyword evidence="17" id="KW-1185">Reference proteome</keyword>
<evidence type="ECO:0000256" key="7">
    <source>
        <dbReference type="ARBA" id="ARBA00022741"/>
    </source>
</evidence>
<sequence>MKYLVILIIFVSTLFSNIDKNTQSLFTLEELQWIKNNPTIKVGVDANWPPFEYVNEKGEYKGIASEYLEIISKYTGLKFEINASDWYTVISNIKDKKLDMLACAAKTSDRENYLNYVSPYLTIDVVVIAKKELNIKSFDEIQNYTIAVQKGNFVYEKIMKKYPNVKFVFASSNKEAFDFVSYGKADIFIGNMPVFSYFVEKELYTNIEVKFKADFDKIDLSMAILKENTTLFNIIQKVMPKIIEDEKEKINKKWVFELKEEKSAHFTQEEITWIKNNPKIKISGDFFWPPYSFYDENGNYIGIVPDIVNEVFKDSGLELEYVKTNSWADTLSLIKNKKINLIDSISYSASRSEYLNFSNKYVGAEIVIISNNKETNYINSFNNITNKKIATVKGYSIIEDIKRDFPQIKNIKEYDNALEGLKELSNSQIDYFILDIPSFEFYSKKHGLSNLKIAGPTGYNYGYGFGVKKDDVLLVSILNKLLENIPTEKKDEIYRKWIKIDYEQKIDYELIWNILTISIIILAIIFYWNRTLKEEITQKEKIQKELEKERNNIQSLNEELKKAKDIAENISKQKSEFLANMSHEIRTPMNSVIGFTEILDKEIKNPLHKEYLDSIKKGGNALLRIINDILDLSKIEAGKLEIRNESLNPTNLFLEIESIFHSKIISKNITFIVDIDKTIPKYIIMDGVRIRQVLFNLIGNAIKFTQIGHIKLKVENVYKDNIKSKIDLIFSVEDTGIGIDEKNLETIFNAFEQQENHDVAKYGGTGLGLAICTKLIKMMNGEIKVESQKNKGSTFTVIFRDIPVSSMEDEVISSKLKASNIMFEKAVILVVDDVLENRKLVQASLKDFDIDLIMAENGKEAIELLKNVNVNLILMDLRMPVMDGYEAATILKKDEKLKNIPLIALTASVMGKDLEKVSKYGFDGYLRKPVILDDLIEELAKYLKYQTIQKSLKEENSHKIIDLEKLKVVINKLENEFKPQWLNIKDGGDFSLIEEFALKLNELALKEDIYLLDDYSKELIKNVEAFDIEKVDYLMNTFLELIENLKAKLEN</sequence>
<dbReference type="GO" id="GO:0005886">
    <property type="term" value="C:plasma membrane"/>
    <property type="evidence" value="ECO:0007669"/>
    <property type="project" value="TreeGrafter"/>
</dbReference>
<dbReference type="Gene3D" id="3.40.50.2300">
    <property type="match status" value="1"/>
</dbReference>
<gene>
    <name evidence="16" type="ORF">ASUIS_1872</name>
</gene>
<dbReference type="KEGG" id="asui:ASUIS_1872"/>
<dbReference type="InterPro" id="IPR003661">
    <property type="entry name" value="HisK_dim/P_dom"/>
</dbReference>
<dbReference type="PROSITE" id="PS50110">
    <property type="entry name" value="RESPONSE_REGULATORY"/>
    <property type="match status" value="1"/>
</dbReference>
<keyword evidence="13" id="KW-0175">Coiled coil</keyword>
<evidence type="ECO:0000313" key="16">
    <source>
        <dbReference type="EMBL" id="AXX90339.1"/>
    </source>
</evidence>
<keyword evidence="4 12" id="KW-0597">Phosphoprotein</keyword>
<dbReference type="PROSITE" id="PS50109">
    <property type="entry name" value="HIS_KIN"/>
    <property type="match status" value="1"/>
</dbReference>
<dbReference type="PANTHER" id="PTHR43047">
    <property type="entry name" value="TWO-COMPONENT HISTIDINE PROTEIN KINASE"/>
    <property type="match status" value="1"/>
</dbReference>
<comment type="catalytic activity">
    <reaction evidence="1">
        <text>ATP + protein L-histidine = ADP + protein N-phospho-L-histidine.</text>
        <dbReference type="EC" id="2.7.13.3"/>
    </reaction>
</comment>
<evidence type="ECO:0000256" key="11">
    <source>
        <dbReference type="ARBA" id="ARBA00023136"/>
    </source>
</evidence>
<dbReference type="FunFam" id="1.10.287.130:FF:000004">
    <property type="entry name" value="Ethylene receptor 1"/>
    <property type="match status" value="1"/>
</dbReference>
<evidence type="ECO:0000259" key="14">
    <source>
        <dbReference type="PROSITE" id="PS50109"/>
    </source>
</evidence>
<evidence type="ECO:0000256" key="9">
    <source>
        <dbReference type="ARBA" id="ARBA00022840"/>
    </source>
</evidence>
<dbReference type="SUPFAM" id="SSF47384">
    <property type="entry name" value="Homodimeric domain of signal transducing histidine kinase"/>
    <property type="match status" value="1"/>
</dbReference>
<evidence type="ECO:0000256" key="10">
    <source>
        <dbReference type="ARBA" id="ARBA00022989"/>
    </source>
</evidence>
<dbReference type="AlphaFoldDB" id="A0AAD0SRI9"/>
<dbReference type="Pfam" id="PF00072">
    <property type="entry name" value="Response_reg"/>
    <property type="match status" value="1"/>
</dbReference>
<keyword evidence="10" id="KW-1133">Transmembrane helix</keyword>
<dbReference type="SUPFAM" id="SSF53850">
    <property type="entry name" value="Periplasmic binding protein-like II"/>
    <property type="match status" value="2"/>
</dbReference>
<dbReference type="InterPro" id="IPR011006">
    <property type="entry name" value="CheY-like_superfamily"/>
</dbReference>
<dbReference type="SMART" id="SM00388">
    <property type="entry name" value="HisKA"/>
    <property type="match status" value="1"/>
</dbReference>
<keyword evidence="11" id="KW-0472">Membrane</keyword>
<feature type="modified residue" description="4-aspartylphosphate" evidence="12">
    <location>
        <position position="876"/>
    </location>
</feature>
<name>A0AAD0SRI9_9BACT</name>
<keyword evidence="9" id="KW-0067">ATP-binding</keyword>
<dbReference type="PANTHER" id="PTHR43047:SF72">
    <property type="entry name" value="OSMOSENSING HISTIDINE PROTEIN KINASE SLN1"/>
    <property type="match status" value="1"/>
</dbReference>
<comment type="subcellular location">
    <subcellularLocation>
        <location evidence="2">Membrane</location>
    </subcellularLocation>
</comment>
<proteinExistence type="predicted"/>
<dbReference type="CDD" id="cd01007">
    <property type="entry name" value="PBP2_BvgS_HisK_like"/>
    <property type="match status" value="2"/>
</dbReference>
<dbReference type="EC" id="2.7.13.3" evidence="3"/>
<evidence type="ECO:0000256" key="5">
    <source>
        <dbReference type="ARBA" id="ARBA00022679"/>
    </source>
</evidence>
<dbReference type="Gene3D" id="3.30.565.10">
    <property type="entry name" value="Histidine kinase-like ATPase, C-terminal domain"/>
    <property type="match status" value="1"/>
</dbReference>
<dbReference type="SUPFAM" id="SSF55874">
    <property type="entry name" value="ATPase domain of HSP90 chaperone/DNA topoisomerase II/histidine kinase"/>
    <property type="match status" value="1"/>
</dbReference>
<evidence type="ECO:0000256" key="6">
    <source>
        <dbReference type="ARBA" id="ARBA00022692"/>
    </source>
</evidence>
<dbReference type="InterPro" id="IPR036890">
    <property type="entry name" value="HATPase_C_sf"/>
</dbReference>
<dbReference type="InterPro" id="IPR001638">
    <property type="entry name" value="Solute-binding_3/MltF_N"/>
</dbReference>
<dbReference type="SMART" id="SM00387">
    <property type="entry name" value="HATPase_c"/>
    <property type="match status" value="1"/>
</dbReference>
<evidence type="ECO:0000256" key="2">
    <source>
        <dbReference type="ARBA" id="ARBA00004370"/>
    </source>
</evidence>
<dbReference type="GO" id="GO:0009927">
    <property type="term" value="F:histidine phosphotransfer kinase activity"/>
    <property type="evidence" value="ECO:0007669"/>
    <property type="project" value="TreeGrafter"/>
</dbReference>
<dbReference type="SMART" id="SM00062">
    <property type="entry name" value="PBPb"/>
    <property type="match status" value="2"/>
</dbReference>
<dbReference type="CDD" id="cd00082">
    <property type="entry name" value="HisKA"/>
    <property type="match status" value="1"/>
</dbReference>
<evidence type="ECO:0000256" key="1">
    <source>
        <dbReference type="ARBA" id="ARBA00000085"/>
    </source>
</evidence>
<keyword evidence="7" id="KW-0547">Nucleotide-binding</keyword>
<feature type="domain" description="Histidine kinase" evidence="14">
    <location>
        <begin position="580"/>
        <end position="803"/>
    </location>
</feature>
<dbReference type="FunFam" id="3.30.565.10:FF:000010">
    <property type="entry name" value="Sensor histidine kinase RcsC"/>
    <property type="match status" value="1"/>
</dbReference>
<keyword evidence="8 16" id="KW-0418">Kinase</keyword>
<dbReference type="SUPFAM" id="SSF52172">
    <property type="entry name" value="CheY-like"/>
    <property type="match status" value="1"/>
</dbReference>
<organism evidence="16 17">
    <name type="scientific">Arcobacter suis CECT 7833</name>
    <dbReference type="NCBI Taxonomy" id="663365"/>
    <lineage>
        <taxon>Bacteria</taxon>
        <taxon>Pseudomonadati</taxon>
        <taxon>Campylobacterota</taxon>
        <taxon>Epsilonproteobacteria</taxon>
        <taxon>Campylobacterales</taxon>
        <taxon>Arcobacteraceae</taxon>
        <taxon>Arcobacter</taxon>
    </lineage>
</organism>
<dbReference type="Pfam" id="PF00497">
    <property type="entry name" value="SBP_bac_3"/>
    <property type="match status" value="2"/>
</dbReference>
<dbReference type="SMART" id="SM00448">
    <property type="entry name" value="REC"/>
    <property type="match status" value="1"/>
</dbReference>
<evidence type="ECO:0000256" key="3">
    <source>
        <dbReference type="ARBA" id="ARBA00012438"/>
    </source>
</evidence>
<dbReference type="GO" id="GO:0000155">
    <property type="term" value="F:phosphorelay sensor kinase activity"/>
    <property type="evidence" value="ECO:0007669"/>
    <property type="project" value="InterPro"/>
</dbReference>
<dbReference type="CDD" id="cd16922">
    <property type="entry name" value="HATPase_EvgS-ArcB-TorS-like"/>
    <property type="match status" value="1"/>
</dbReference>
<dbReference type="Pfam" id="PF00512">
    <property type="entry name" value="HisKA"/>
    <property type="match status" value="1"/>
</dbReference>
<evidence type="ECO:0000259" key="15">
    <source>
        <dbReference type="PROSITE" id="PS50110"/>
    </source>
</evidence>
<feature type="domain" description="Response regulatory" evidence="15">
    <location>
        <begin position="827"/>
        <end position="943"/>
    </location>
</feature>
<keyword evidence="5" id="KW-0808">Transferase</keyword>
<reference evidence="16 17" key="1">
    <citation type="submission" date="2018-08" db="EMBL/GenBank/DDBJ databases">
        <title>Complete genome of the Arcobacter suis type strain LMG 26152.</title>
        <authorList>
            <person name="Miller W.G."/>
            <person name="Yee E."/>
            <person name="Bono J.L."/>
        </authorList>
    </citation>
    <scope>NUCLEOTIDE SEQUENCE [LARGE SCALE GENOMIC DNA]</scope>
    <source>
        <strain evidence="16 17">CECT 7833</strain>
    </source>
</reference>
<dbReference type="InterPro" id="IPR004358">
    <property type="entry name" value="Sig_transdc_His_kin-like_C"/>
</dbReference>